<evidence type="ECO:0000256" key="1">
    <source>
        <dbReference type="ARBA" id="ARBA00004170"/>
    </source>
</evidence>
<keyword evidence="3" id="KW-0479">Metal-binding</keyword>
<dbReference type="Pfam" id="PF10601">
    <property type="entry name" value="zf-LITAF-like"/>
    <property type="match status" value="1"/>
</dbReference>
<dbReference type="InterPro" id="IPR037519">
    <property type="entry name" value="LITAF_fam"/>
</dbReference>
<accession>A0A8S1R4L9</accession>
<keyword evidence="7" id="KW-1133">Transmembrane helix</keyword>
<dbReference type="Proteomes" id="UP000692954">
    <property type="component" value="Unassembled WGS sequence"/>
</dbReference>
<keyword evidence="10" id="KW-1185">Reference proteome</keyword>
<comment type="subcellular location">
    <subcellularLocation>
        <location evidence="1">Membrane</location>
        <topology evidence="1">Peripheral membrane protein</topology>
    </subcellularLocation>
</comment>
<evidence type="ECO:0000313" key="9">
    <source>
        <dbReference type="EMBL" id="CAD8122455.1"/>
    </source>
</evidence>
<comment type="caution">
    <text evidence="9">The sequence shown here is derived from an EMBL/GenBank/DDBJ whole genome shotgun (WGS) entry which is preliminary data.</text>
</comment>
<comment type="similarity">
    <text evidence="2">Belongs to the CDIP1/LITAF family.</text>
</comment>
<keyword evidence="5 7" id="KW-0472">Membrane</keyword>
<protein>
    <recommendedName>
        <fullName evidence="8">LITAF domain-containing protein</fullName>
    </recommendedName>
</protein>
<organism evidence="9 10">
    <name type="scientific">Paramecium sonneborni</name>
    <dbReference type="NCBI Taxonomy" id="65129"/>
    <lineage>
        <taxon>Eukaryota</taxon>
        <taxon>Sar</taxon>
        <taxon>Alveolata</taxon>
        <taxon>Ciliophora</taxon>
        <taxon>Intramacronucleata</taxon>
        <taxon>Oligohymenophorea</taxon>
        <taxon>Peniculida</taxon>
        <taxon>Parameciidae</taxon>
        <taxon>Paramecium</taxon>
    </lineage>
</organism>
<feature type="transmembrane region" description="Helical" evidence="7">
    <location>
        <begin position="77"/>
        <end position="99"/>
    </location>
</feature>
<dbReference type="EMBL" id="CAJJDN010000138">
    <property type="protein sequence ID" value="CAD8122455.1"/>
    <property type="molecule type" value="Genomic_DNA"/>
</dbReference>
<dbReference type="InterPro" id="IPR006629">
    <property type="entry name" value="LITAF"/>
</dbReference>
<sequence>MTESDQQNQQTRSGQSQGTYQMVKTSQVELSIRNKLKDQDDDYPKVPQLRQKEKLLCTKCNQVIETDVFFEMGRCSYIVMLILIAGIITAVFAFLPCVLDGCKDAIHRCPKCLKLIGTKKFMCG</sequence>
<reference evidence="9" key="1">
    <citation type="submission" date="2021-01" db="EMBL/GenBank/DDBJ databases">
        <authorList>
            <consortium name="Genoscope - CEA"/>
            <person name="William W."/>
        </authorList>
    </citation>
    <scope>NUCLEOTIDE SEQUENCE</scope>
</reference>
<dbReference type="PROSITE" id="PS51837">
    <property type="entry name" value="LITAF"/>
    <property type="match status" value="1"/>
</dbReference>
<evidence type="ECO:0000313" key="10">
    <source>
        <dbReference type="Proteomes" id="UP000692954"/>
    </source>
</evidence>
<feature type="compositionally biased region" description="Low complexity" evidence="6">
    <location>
        <begin position="1"/>
        <end position="21"/>
    </location>
</feature>
<evidence type="ECO:0000256" key="7">
    <source>
        <dbReference type="SAM" id="Phobius"/>
    </source>
</evidence>
<dbReference type="GO" id="GO:0008270">
    <property type="term" value="F:zinc ion binding"/>
    <property type="evidence" value="ECO:0007669"/>
    <property type="project" value="TreeGrafter"/>
</dbReference>
<feature type="region of interest" description="Disordered" evidence="6">
    <location>
        <begin position="1"/>
        <end position="23"/>
    </location>
</feature>
<dbReference type="GO" id="GO:0016020">
    <property type="term" value="C:membrane"/>
    <property type="evidence" value="ECO:0007669"/>
    <property type="project" value="UniProtKB-SubCell"/>
</dbReference>
<gene>
    <name evidence="9" type="ORF">PSON_ATCC_30995.1.T1380129</name>
</gene>
<dbReference type="PANTHER" id="PTHR23292">
    <property type="entry name" value="LIPOPOLYSACCHARIDE-INDUCED TUMOR NECROSIS FACTOR-ALPHA FACTOR"/>
    <property type="match status" value="1"/>
</dbReference>
<evidence type="ECO:0000256" key="3">
    <source>
        <dbReference type="ARBA" id="ARBA00022723"/>
    </source>
</evidence>
<keyword evidence="4" id="KW-0862">Zinc</keyword>
<proteinExistence type="inferred from homology"/>
<dbReference type="OrthoDB" id="290506at2759"/>
<evidence type="ECO:0000259" key="8">
    <source>
        <dbReference type="PROSITE" id="PS51837"/>
    </source>
</evidence>
<evidence type="ECO:0000256" key="6">
    <source>
        <dbReference type="SAM" id="MobiDB-lite"/>
    </source>
</evidence>
<evidence type="ECO:0000256" key="2">
    <source>
        <dbReference type="ARBA" id="ARBA00005975"/>
    </source>
</evidence>
<feature type="domain" description="LITAF" evidence="8">
    <location>
        <begin position="37"/>
        <end position="121"/>
    </location>
</feature>
<dbReference type="AlphaFoldDB" id="A0A8S1R4L9"/>
<name>A0A8S1R4L9_9CILI</name>
<dbReference type="PANTHER" id="PTHR23292:SF6">
    <property type="entry name" value="FI16602P1-RELATED"/>
    <property type="match status" value="1"/>
</dbReference>
<evidence type="ECO:0000256" key="5">
    <source>
        <dbReference type="ARBA" id="ARBA00023136"/>
    </source>
</evidence>
<evidence type="ECO:0000256" key="4">
    <source>
        <dbReference type="ARBA" id="ARBA00022833"/>
    </source>
</evidence>
<dbReference type="SMART" id="SM00714">
    <property type="entry name" value="LITAF"/>
    <property type="match status" value="1"/>
</dbReference>
<keyword evidence="7" id="KW-0812">Transmembrane</keyword>